<keyword evidence="4" id="KW-1185">Reference proteome</keyword>
<protein>
    <submittedName>
        <fullName evidence="3">Uncharacterized protein</fullName>
    </submittedName>
</protein>
<evidence type="ECO:0000313" key="3">
    <source>
        <dbReference type="EMBL" id="KAK9868095.1"/>
    </source>
</evidence>
<proteinExistence type="predicted"/>
<name>A0AAW1TGT8_9CHLO</name>
<dbReference type="Proteomes" id="UP001485043">
    <property type="component" value="Unassembled WGS sequence"/>
</dbReference>
<evidence type="ECO:0000313" key="4">
    <source>
        <dbReference type="Proteomes" id="UP001485043"/>
    </source>
</evidence>
<reference evidence="3 4" key="1">
    <citation type="journal article" date="2024" name="Nat. Commun.">
        <title>Phylogenomics reveals the evolutionary origins of lichenization in chlorophyte algae.</title>
        <authorList>
            <person name="Puginier C."/>
            <person name="Libourel C."/>
            <person name="Otte J."/>
            <person name="Skaloud P."/>
            <person name="Haon M."/>
            <person name="Grisel S."/>
            <person name="Petersen M."/>
            <person name="Berrin J.G."/>
            <person name="Delaux P.M."/>
            <person name="Dal Grande F."/>
            <person name="Keller J."/>
        </authorList>
    </citation>
    <scope>NUCLEOTIDE SEQUENCE [LARGE SCALE GENOMIC DNA]</scope>
    <source>
        <strain evidence="3 4">SAG 2523</strain>
    </source>
</reference>
<accession>A0AAW1TGT8</accession>
<comment type="caution">
    <text evidence="3">The sequence shown here is derived from an EMBL/GenBank/DDBJ whole genome shotgun (WGS) entry which is preliminary data.</text>
</comment>
<dbReference type="InterPro" id="IPR045167">
    <property type="entry name" value="Hobbit"/>
</dbReference>
<feature type="compositionally biased region" description="Basic residues" evidence="1">
    <location>
        <begin position="284"/>
        <end position="293"/>
    </location>
</feature>
<feature type="region of interest" description="Disordered" evidence="1">
    <location>
        <begin position="275"/>
        <end position="294"/>
    </location>
</feature>
<feature type="chain" id="PRO_5043508854" evidence="2">
    <location>
        <begin position="19"/>
        <end position="804"/>
    </location>
</feature>
<gene>
    <name evidence="3" type="ORF">WJX84_001601</name>
</gene>
<feature type="signal peptide" evidence="2">
    <location>
        <begin position="1"/>
        <end position="18"/>
    </location>
</feature>
<sequence>MWWLTAAAYLLILLLGYAVLKRAAAAGVSQLLQRSRLQAQIGTLGFLTARRVSLKLTKGPVALVTIDEVSLGRSKSPIKLANKLATQHDGLRFRLPFTVRGVKIVLRRSKLPASSEDVPGAQQDGAALASGHQQQHAKSESIKFGAAVINSALRLLLGILPSIPVRVKQLSIVHEDAGICADISRIEVLINSSRLSSKLQVDLHVSPVTAAWTEDAGLQQQNLRPPPILVLDGLQAAAELQVTSQATGLQPKSVAVETHKLSIALGPEIMRLVPARTHQERPQPQKKPHRRRQLTADKVAARLPEEATFVLPLLEISVMPWSPGKQGAACRQPQSTVRLETLQVRGGRLLRQTSGGCAGPEDAVGPEPLYALGLSIGPLQVKAGDALSDASTAPAAKVLWTAGSEQLPDTQPELQRFQIAWQAELRADDTSKVLLLDGAKDTLLEASWSGFALSCGSQRRQAQGLTLSLADAAVSLRSREFFAESILVTADAEERVSGRLQSYGELQKLIVMQRMEVQMAAAPSELGREAAQELAVTGGLTCCNPSISLHSSLLMSAAQLAAVLVPPPHLIIAFKPAARASEPQLGTRAPDPARKLAKRSLLMKSITVDVTEAMLTMQTAYVIPQHVSDRHAKLLLFSMHERAQQLGSGEQLSTRRSDLMDFQIRDILAGLRPTASMPARTQSGAPAFHAAGQPDPVVIDHNPFSESFGRPSGLGIVLDCSLRGIEVKLPWDQDPGAAIRFTELWAKAFKQALQEHIQELSSLKPSSHPGKPRPPSSTRLQLFPLELRLNAQDLLVKFEMHPME</sequence>
<organism evidence="3 4">
    <name type="scientific">Apatococcus fuscideae</name>
    <dbReference type="NCBI Taxonomy" id="2026836"/>
    <lineage>
        <taxon>Eukaryota</taxon>
        <taxon>Viridiplantae</taxon>
        <taxon>Chlorophyta</taxon>
        <taxon>core chlorophytes</taxon>
        <taxon>Trebouxiophyceae</taxon>
        <taxon>Chlorellales</taxon>
        <taxon>Chlorellaceae</taxon>
        <taxon>Apatococcus</taxon>
    </lineage>
</organism>
<keyword evidence="2" id="KW-0732">Signal</keyword>
<dbReference type="AlphaFoldDB" id="A0AAW1TGT8"/>
<dbReference type="PANTHER" id="PTHR15678:SF6">
    <property type="entry name" value="BRIDGE-LIKE LIPID TRANSFER PROTEIN FAMILY MEMBER 2"/>
    <property type="match status" value="1"/>
</dbReference>
<feature type="non-terminal residue" evidence="3">
    <location>
        <position position="804"/>
    </location>
</feature>
<evidence type="ECO:0000256" key="2">
    <source>
        <dbReference type="SAM" id="SignalP"/>
    </source>
</evidence>
<dbReference type="EMBL" id="JALJOV010000045">
    <property type="protein sequence ID" value="KAK9868095.1"/>
    <property type="molecule type" value="Genomic_DNA"/>
</dbReference>
<evidence type="ECO:0000256" key="1">
    <source>
        <dbReference type="SAM" id="MobiDB-lite"/>
    </source>
</evidence>
<dbReference type="PANTHER" id="PTHR15678">
    <property type="entry name" value="ANTIGEN MLAA-22-RELATED"/>
    <property type="match status" value="1"/>
</dbReference>